<feature type="transmembrane region" description="Helical" evidence="1">
    <location>
        <begin position="517"/>
        <end position="535"/>
    </location>
</feature>
<feature type="transmembrane region" description="Helical" evidence="1">
    <location>
        <begin position="128"/>
        <end position="150"/>
    </location>
</feature>
<feature type="transmembrane region" description="Helical" evidence="1">
    <location>
        <begin position="702"/>
        <end position="720"/>
    </location>
</feature>
<dbReference type="Proteomes" id="UP000053370">
    <property type="component" value="Unassembled WGS sequence"/>
</dbReference>
<evidence type="ECO:0000256" key="1">
    <source>
        <dbReference type="SAM" id="Phobius"/>
    </source>
</evidence>
<keyword evidence="1" id="KW-0812">Transmembrane</keyword>
<feature type="transmembrane region" description="Helical" evidence="1">
    <location>
        <begin position="479"/>
        <end position="505"/>
    </location>
</feature>
<feature type="transmembrane region" description="Helical" evidence="1">
    <location>
        <begin position="647"/>
        <end position="663"/>
    </location>
</feature>
<reference evidence="2" key="1">
    <citation type="journal article" date="2015" name="Genome Announc.">
        <title>Draft Genome Sequence of Anaerolineae Strain TC1, a Novel Isolate from a Methanogenic Wastewater Treatment System.</title>
        <authorList>
            <person name="Matsuura N."/>
            <person name="Tourlousse D.M."/>
            <person name="Sun L."/>
            <person name="Toyonaga M."/>
            <person name="Kuroda K."/>
            <person name="Ohashi A."/>
            <person name="Cruz R."/>
            <person name="Yamaguchi T."/>
            <person name="Sekiguchi Y."/>
        </authorList>
    </citation>
    <scope>NUCLEOTIDE SEQUENCE [LARGE SCALE GENOMIC DNA]</scope>
    <source>
        <strain evidence="2">TC1</strain>
    </source>
</reference>
<organism evidence="2">
    <name type="scientific">Flexilinea flocculi</name>
    <dbReference type="NCBI Taxonomy" id="1678840"/>
    <lineage>
        <taxon>Bacteria</taxon>
        <taxon>Bacillati</taxon>
        <taxon>Chloroflexota</taxon>
        <taxon>Anaerolineae</taxon>
        <taxon>Anaerolineales</taxon>
        <taxon>Anaerolineaceae</taxon>
        <taxon>Flexilinea</taxon>
    </lineage>
</organism>
<accession>A0A0K8PC95</accession>
<name>A0A0K8PC95_9CHLR</name>
<feature type="transmembrane region" description="Helical" evidence="1">
    <location>
        <begin position="236"/>
        <end position="256"/>
    </location>
</feature>
<feature type="transmembrane region" description="Helical" evidence="1">
    <location>
        <begin position="752"/>
        <end position="772"/>
    </location>
</feature>
<feature type="transmembrane region" description="Helical" evidence="1">
    <location>
        <begin position="345"/>
        <end position="365"/>
    </location>
</feature>
<keyword evidence="1" id="KW-1133">Transmembrane helix</keyword>
<feature type="transmembrane region" description="Helical" evidence="1">
    <location>
        <begin position="386"/>
        <end position="408"/>
    </location>
</feature>
<sequence length="910" mass="104154">MFLRFMQKTSQYQITPIFRMAVKKIHSISIRIKPEMNRMKTRRVQQFVNSYFALSALEASAAIFWLASIQKEDTDSFILGFSFSRFLMIVFLFFSLSAALLGLLWNLSSKKVQQYFYNLHKRNVVHGILIRFCVFLFFLFSSILLYTGFLNPADYRLYYQRLLPLSLFIIVLSIQSILLLQRIESEKDEKFDSSAVIRNMENPFEKNGKTTQTQIIPSMLRIADSHDMLLKRSIKIFLIEVGIFLIIRITGLGITPDPLDWQPNGMTIQYWELIAVFLSGIALLAIARIFQNKIPQRFQTILFFILIWMIASLLWTSISSSEVLKHSYFMEITPPNHVPYPASDAAYFGLWSESLISGLGFKNSVVSRQFYVAMLALFQLISKKNILLTIDLQTIFLALIPAMLFVIGKQLHTIGAGLLTAGIAILREYNTLLLAPHYGVSNSKMFLSDLPTMLFFLFFLSACIAWYQNADSKNKAILAGGLLGLVSLIRSQFFLFFPLIFLLFLFQRKKFHRKTAVSLLFFSITLLAVLTPALIRSISVNGTLFLEDSDIHGSEIARRYSNPAEVIPSQNHLDNQDKSENQEENHIIQFILKEPFYVLHFISNHFLKNQIDSWLVLPAGLSFDLTAEDLLDTSYHQVTQRISNQNIFSLLFFAVFIACGFAASINNHGLIGLLPFFLSSCYMFTVAAGRYSGWRFVLPADWIYYFYFSAGFIEVIQRLFKNFKSNQNSQAVILKKERSALRKSGFRYVKPFVLFLVLIFIGSLPVSLPYLIPVQIVQKSQSENSQTIEKMAAQYGEPFLSILQQVNQENLLIKNGRTIYPRYFEAGQGLTSANPWTVYEVRDFNRLGFILLNQENTNVIIPMDSSPDFVPNSADCLVIGTQSNNGYFEGSWLIFPEMIDSEGKPLIFSD</sequence>
<feature type="transmembrane region" description="Helical" evidence="1">
    <location>
        <begin position="414"/>
        <end position="434"/>
    </location>
</feature>
<feature type="transmembrane region" description="Helical" evidence="1">
    <location>
        <begin position="268"/>
        <end position="289"/>
    </location>
</feature>
<feature type="transmembrane region" description="Helical" evidence="1">
    <location>
        <begin position="47"/>
        <end position="66"/>
    </location>
</feature>
<keyword evidence="3" id="KW-1185">Reference proteome</keyword>
<feature type="transmembrane region" description="Helical" evidence="1">
    <location>
        <begin position="446"/>
        <end position="467"/>
    </location>
</feature>
<proteinExistence type="predicted"/>
<gene>
    <name evidence="2" type="ORF">ATC1_12305</name>
</gene>
<dbReference type="AlphaFoldDB" id="A0A0K8PC95"/>
<protein>
    <recommendedName>
        <fullName evidence="4">Dolichyl-phosphate-mannose-protein mannosyltransferase</fullName>
    </recommendedName>
</protein>
<evidence type="ECO:0000313" key="2">
    <source>
        <dbReference type="EMBL" id="GAP39770.1"/>
    </source>
</evidence>
<evidence type="ECO:0008006" key="4">
    <source>
        <dbReference type="Google" id="ProtNLM"/>
    </source>
</evidence>
<feature type="transmembrane region" description="Helical" evidence="1">
    <location>
        <begin position="301"/>
        <end position="318"/>
    </location>
</feature>
<feature type="transmembrane region" description="Helical" evidence="1">
    <location>
        <begin position="670"/>
        <end position="690"/>
    </location>
</feature>
<dbReference type="EMBL" id="DF968180">
    <property type="protein sequence ID" value="GAP39770.1"/>
    <property type="molecule type" value="Genomic_DNA"/>
</dbReference>
<keyword evidence="1" id="KW-0472">Membrane</keyword>
<feature type="transmembrane region" description="Helical" evidence="1">
    <location>
        <begin position="162"/>
        <end position="180"/>
    </location>
</feature>
<feature type="transmembrane region" description="Helical" evidence="1">
    <location>
        <begin position="86"/>
        <end position="107"/>
    </location>
</feature>
<evidence type="ECO:0000313" key="3">
    <source>
        <dbReference type="Proteomes" id="UP000053370"/>
    </source>
</evidence>